<feature type="region of interest" description="Disordered" evidence="1">
    <location>
        <begin position="1"/>
        <end position="29"/>
    </location>
</feature>
<name>A0A7W5CEB2_9BACL</name>
<evidence type="ECO:0000256" key="1">
    <source>
        <dbReference type="SAM" id="MobiDB-lite"/>
    </source>
</evidence>
<accession>A0A7W5CEB2</accession>
<comment type="caution">
    <text evidence="2">The sequence shown here is derived from an EMBL/GenBank/DDBJ whole genome shotgun (WGS) entry which is preliminary data.</text>
</comment>
<proteinExistence type="predicted"/>
<sequence length="29" mass="3312">MLKKDNKEAEARRPMSRLAAFSKRDGTFG</sequence>
<dbReference type="EMBL" id="JACHXW010000032">
    <property type="protein sequence ID" value="MBB3156073.1"/>
    <property type="molecule type" value="Genomic_DNA"/>
</dbReference>
<reference evidence="2 3" key="1">
    <citation type="submission" date="2020-08" db="EMBL/GenBank/DDBJ databases">
        <title>Genomic Encyclopedia of Type Strains, Phase III (KMG-III): the genomes of soil and plant-associated and newly described type strains.</title>
        <authorList>
            <person name="Whitman W."/>
        </authorList>
    </citation>
    <scope>NUCLEOTIDE SEQUENCE [LARGE SCALE GENOMIC DNA]</scope>
    <source>
        <strain evidence="2 3">CECT 8234</strain>
    </source>
</reference>
<evidence type="ECO:0000313" key="2">
    <source>
        <dbReference type="EMBL" id="MBB3156073.1"/>
    </source>
</evidence>
<protein>
    <submittedName>
        <fullName evidence="2">Uncharacterized protein</fullName>
    </submittedName>
</protein>
<evidence type="ECO:0000313" key="3">
    <source>
        <dbReference type="Proteomes" id="UP000518605"/>
    </source>
</evidence>
<gene>
    <name evidence="2" type="ORF">FHS16_006193</name>
</gene>
<keyword evidence="3" id="KW-1185">Reference proteome</keyword>
<dbReference type="AlphaFoldDB" id="A0A7W5CEB2"/>
<dbReference type="Proteomes" id="UP000518605">
    <property type="component" value="Unassembled WGS sequence"/>
</dbReference>
<feature type="compositionally biased region" description="Basic and acidic residues" evidence="1">
    <location>
        <begin position="1"/>
        <end position="13"/>
    </location>
</feature>
<organism evidence="2 3">
    <name type="scientific">Paenibacillus endophyticus</name>
    <dbReference type="NCBI Taxonomy" id="1294268"/>
    <lineage>
        <taxon>Bacteria</taxon>
        <taxon>Bacillati</taxon>
        <taxon>Bacillota</taxon>
        <taxon>Bacilli</taxon>
        <taxon>Bacillales</taxon>
        <taxon>Paenibacillaceae</taxon>
        <taxon>Paenibacillus</taxon>
    </lineage>
</organism>